<dbReference type="Pfam" id="PF00041">
    <property type="entry name" value="fn3"/>
    <property type="match status" value="1"/>
</dbReference>
<name>A0ABU6HNV8_9FLAO</name>
<dbReference type="Pfam" id="PF18962">
    <property type="entry name" value="Por_Secre_tail"/>
    <property type="match status" value="1"/>
</dbReference>
<dbReference type="RefSeq" id="WP_326319493.1">
    <property type="nucleotide sequence ID" value="NZ_JAYLAA010000007.1"/>
</dbReference>
<organism evidence="4 5">
    <name type="scientific">Chryseobacterium salviniae</name>
    <dbReference type="NCBI Taxonomy" id="3101750"/>
    <lineage>
        <taxon>Bacteria</taxon>
        <taxon>Pseudomonadati</taxon>
        <taxon>Bacteroidota</taxon>
        <taxon>Flavobacteriia</taxon>
        <taxon>Flavobacteriales</taxon>
        <taxon>Weeksellaceae</taxon>
        <taxon>Chryseobacterium group</taxon>
        <taxon>Chryseobacterium</taxon>
    </lineage>
</organism>
<gene>
    <name evidence="4" type="ORF">SOP96_01640</name>
</gene>
<comment type="caution">
    <text evidence="4">The sequence shown here is derived from an EMBL/GenBank/DDBJ whole genome shotgun (WGS) entry which is preliminary data.</text>
</comment>
<evidence type="ECO:0000256" key="2">
    <source>
        <dbReference type="SAM" id="SignalP"/>
    </source>
</evidence>
<dbReference type="Proteomes" id="UP001348397">
    <property type="component" value="Unassembled WGS sequence"/>
</dbReference>
<reference evidence="4 5" key="1">
    <citation type="submission" date="2024-01" db="EMBL/GenBank/DDBJ databases">
        <title>Chryseobacterium sp. T9W2-O.</title>
        <authorList>
            <person name="Maltman C."/>
        </authorList>
    </citation>
    <scope>NUCLEOTIDE SEQUENCE [LARGE SCALE GENOMIC DNA]</scope>
    <source>
        <strain evidence="4 5">T9W2-O</strain>
    </source>
</reference>
<dbReference type="CDD" id="cd00063">
    <property type="entry name" value="FN3"/>
    <property type="match status" value="2"/>
</dbReference>
<dbReference type="SMART" id="SM00060">
    <property type="entry name" value="FN3"/>
    <property type="match status" value="3"/>
</dbReference>
<accession>A0ABU6HNV8</accession>
<feature type="domain" description="Fibronectin type-III" evidence="3">
    <location>
        <begin position="576"/>
        <end position="670"/>
    </location>
</feature>
<keyword evidence="1 2" id="KW-0732">Signal</keyword>
<evidence type="ECO:0000313" key="4">
    <source>
        <dbReference type="EMBL" id="MEC3874409.1"/>
    </source>
</evidence>
<dbReference type="Gene3D" id="2.60.120.260">
    <property type="entry name" value="Galactose-binding domain-like"/>
    <property type="match status" value="1"/>
</dbReference>
<dbReference type="InterPro" id="IPR013783">
    <property type="entry name" value="Ig-like_fold"/>
</dbReference>
<dbReference type="Gene3D" id="2.60.40.10">
    <property type="entry name" value="Immunoglobulins"/>
    <property type="match status" value="3"/>
</dbReference>
<feature type="signal peptide" evidence="2">
    <location>
        <begin position="1"/>
        <end position="18"/>
    </location>
</feature>
<evidence type="ECO:0000256" key="1">
    <source>
        <dbReference type="ARBA" id="ARBA00022729"/>
    </source>
</evidence>
<sequence>MKKHLLTYLLFLGTLLSAQITLGSGTTSGGVSGSVATVPWSTYYGYSYAQQILLKTDINAAGAGNITGLRFYLGATASLTNSNDVVVYLGQTTKASFSSTTDWIPTSSMTQVYSGTVTNNAGIVEITLSSPFAYDNVNNLVIAIDENKSSDNGSELFYTYTSGTNKTLYYRSDTTNPNPASITQTGTRSATQSVVTLLGLTPNPVPLCPAVTAPTAAATGVSVLPTITWNAVNGATGYRLSVGTTSGGTDVINNVDLGNVTTYTLASSLQFNTQYYYTVSSYNGAIPSAACSERTFTTANISCPAVTAPASAAVGLSVTPTITWTATTGAAGYRISMGTTSGGTDILNNVDVGNVTTYTIGSPLNTSTTYYYTVNSYNGAATSSSCTVRNFSTVCGTFTPNYTNNFASFPGTCWTLANGGTPATGPGTGTTNYWIADGFLNSGTTGAAKINLYYNNRNGWMISPTFDLSAGGYRVKFDFGVTNYSAVTPVTSMGSDDMIQFVVSTDGGITWTVLQTWNNANIPSNTLNTYILNLTSYTGNNTKFAFFGTDGSVDDTQDYEFFTDNFIIEPIPSCSEPGIVTPSAITTSSANIAWIAPSNAPANGYEIYYSTANTAPTAATTPSITGITGLSQPLGSLSPATTYYVWVRSNCSSGDKSAWSTMAMFTTVCVAATAISENFDTTTVDSLPVCWNSIGTNTTYARAYASSAMSAPNALYIYNDGTSNGIGMVSLPAVTNLQSGNYTLKFKGRANFTAGGVVEVGYLTNPSDTSTFVMLGSYTASSTTTIDNYSLDITGVPAGVNNLVLRHKGVPANSVLIDDVSYQINSSLAANEVKGSTKDGVKLYPNPFAEVLNISDVSNVKNVLVTDFSGRLVKTIANPGKELHLGELKQGMYLVTLEMKDGSKQTIKVIKK</sequence>
<feature type="chain" id="PRO_5047141483" evidence="2">
    <location>
        <begin position="19"/>
        <end position="912"/>
    </location>
</feature>
<dbReference type="SUPFAM" id="SSF49265">
    <property type="entry name" value="Fibronectin type III"/>
    <property type="match status" value="2"/>
</dbReference>
<dbReference type="InterPro" id="IPR003961">
    <property type="entry name" value="FN3_dom"/>
</dbReference>
<dbReference type="NCBIfam" id="TIGR04183">
    <property type="entry name" value="Por_Secre_tail"/>
    <property type="match status" value="1"/>
</dbReference>
<keyword evidence="5" id="KW-1185">Reference proteome</keyword>
<dbReference type="PROSITE" id="PS50853">
    <property type="entry name" value="FN3"/>
    <property type="match status" value="2"/>
</dbReference>
<feature type="domain" description="Fibronectin type-III" evidence="3">
    <location>
        <begin position="210"/>
        <end position="301"/>
    </location>
</feature>
<proteinExistence type="predicted"/>
<dbReference type="EMBL" id="JAYLAA010000007">
    <property type="protein sequence ID" value="MEC3874409.1"/>
    <property type="molecule type" value="Genomic_DNA"/>
</dbReference>
<dbReference type="InterPro" id="IPR036116">
    <property type="entry name" value="FN3_sf"/>
</dbReference>
<evidence type="ECO:0000313" key="5">
    <source>
        <dbReference type="Proteomes" id="UP001348397"/>
    </source>
</evidence>
<dbReference type="InterPro" id="IPR026444">
    <property type="entry name" value="Secre_tail"/>
</dbReference>
<protein>
    <submittedName>
        <fullName evidence="4">Fibronectin type III domain-containing protein</fullName>
    </submittedName>
</protein>
<evidence type="ECO:0000259" key="3">
    <source>
        <dbReference type="PROSITE" id="PS50853"/>
    </source>
</evidence>